<keyword evidence="1" id="KW-0812">Transmembrane</keyword>
<dbReference type="EMBL" id="CP011058">
    <property type="protein sequence ID" value="AJY77145.1"/>
    <property type="molecule type" value="Genomic_DNA"/>
</dbReference>
<feature type="transmembrane region" description="Helical" evidence="1">
    <location>
        <begin position="257"/>
        <end position="275"/>
    </location>
</feature>
<reference evidence="4" key="2">
    <citation type="submission" date="2015-03" db="EMBL/GenBank/DDBJ databases">
        <title>Genome sequence of Paenibacillus beijingensis strain DSM 24997T.</title>
        <authorList>
            <person name="Kwak Y."/>
            <person name="Shin J.-H."/>
        </authorList>
    </citation>
    <scope>NUCLEOTIDE SEQUENCE [LARGE SCALE GENOMIC DNA]</scope>
    <source>
        <strain evidence="4">DSM 24997</strain>
    </source>
</reference>
<feature type="signal peptide" evidence="2">
    <location>
        <begin position="1"/>
        <end position="27"/>
    </location>
</feature>
<dbReference type="Pfam" id="PF09577">
    <property type="entry name" value="Spore_YpjB"/>
    <property type="match status" value="1"/>
</dbReference>
<keyword evidence="1" id="KW-1133">Transmembrane helix</keyword>
<protein>
    <recommendedName>
        <fullName evidence="5">Sporulation protein</fullName>
    </recommendedName>
</protein>
<keyword evidence="1" id="KW-0472">Membrane</keyword>
<dbReference type="OrthoDB" id="2464294at2"/>
<accession>A0A0D5NPR9</accession>
<dbReference type="Proteomes" id="UP000032633">
    <property type="component" value="Chromosome"/>
</dbReference>
<evidence type="ECO:0000256" key="1">
    <source>
        <dbReference type="SAM" id="Phobius"/>
    </source>
</evidence>
<evidence type="ECO:0000313" key="4">
    <source>
        <dbReference type="Proteomes" id="UP000032633"/>
    </source>
</evidence>
<dbReference type="KEGG" id="pbj:VN24_24605"/>
<gene>
    <name evidence="3" type="ORF">VN24_24605</name>
</gene>
<evidence type="ECO:0000256" key="2">
    <source>
        <dbReference type="SAM" id="SignalP"/>
    </source>
</evidence>
<proteinExistence type="predicted"/>
<feature type="chain" id="PRO_5002296753" description="Sporulation protein" evidence="2">
    <location>
        <begin position="28"/>
        <end position="303"/>
    </location>
</feature>
<keyword evidence="4" id="KW-1185">Reference proteome</keyword>
<dbReference type="AlphaFoldDB" id="A0A0D5NPR9"/>
<dbReference type="HOGENOM" id="CLU_969261_0_0_9"/>
<organism evidence="3 4">
    <name type="scientific">Paenibacillus beijingensis</name>
    <dbReference type="NCBI Taxonomy" id="1126833"/>
    <lineage>
        <taxon>Bacteria</taxon>
        <taxon>Bacillati</taxon>
        <taxon>Bacillota</taxon>
        <taxon>Bacilli</taxon>
        <taxon>Bacillales</taxon>
        <taxon>Paenibacillaceae</taxon>
        <taxon>Paenibacillus</taxon>
    </lineage>
</organism>
<sequence>MPKRRPWIIMMLCAALLAVGALRGAYAEPAAGRTEPNTTVRKFQMTSGKLYELVKYGNRQQSYYALRDTKMWLKQPALRMLGTEEGWSALEKSLERGERAFTIAGSGSGDNGLTVAASQIRLASDALANPDSPLWQEYKGIVLEDLGRLSNAWKSRLDGQGGGSEGHAEMSLLAEHWTLLKPAALMTRPRQTVEEVEEKVGYTARLLQHANNEHFHEALTMQAIQSLESSMKGLFEFGTINEKPVIAADFPAASPPFWIYVIVWFVSAVLALVGWRNYRGGQNGVLIYPRKKQPEQKLGVVRK</sequence>
<dbReference type="PATRIC" id="fig|1126833.4.peg.5412"/>
<reference evidence="3 4" key="1">
    <citation type="journal article" date="2015" name="J. Biotechnol.">
        <title>Complete genome sequence of Paenibacillus beijingensis 7188(T) (=DSM 24997(T)), a novel rhizobacterium from jujube garden soil.</title>
        <authorList>
            <person name="Kwak Y."/>
            <person name="Shin J.H."/>
        </authorList>
    </citation>
    <scope>NUCLEOTIDE SEQUENCE [LARGE SCALE GENOMIC DNA]</scope>
    <source>
        <strain evidence="3 4">DSM 24997</strain>
    </source>
</reference>
<name>A0A0D5NPR9_9BACL</name>
<dbReference type="RefSeq" id="WP_045672570.1">
    <property type="nucleotide sequence ID" value="NZ_CP011058.1"/>
</dbReference>
<dbReference type="STRING" id="1126833.VN24_24605"/>
<dbReference type="InterPro" id="IPR014231">
    <property type="entry name" value="Spore_YpjB"/>
</dbReference>
<evidence type="ECO:0000313" key="3">
    <source>
        <dbReference type="EMBL" id="AJY77145.1"/>
    </source>
</evidence>
<evidence type="ECO:0008006" key="5">
    <source>
        <dbReference type="Google" id="ProtNLM"/>
    </source>
</evidence>
<keyword evidence="2" id="KW-0732">Signal</keyword>